<dbReference type="NCBIfam" id="TIGR01007">
    <property type="entry name" value="eps_fam"/>
    <property type="match status" value="1"/>
</dbReference>
<dbReference type="SUPFAM" id="SSF52540">
    <property type="entry name" value="P-loop containing nucleoside triphosphate hydrolases"/>
    <property type="match status" value="1"/>
</dbReference>
<dbReference type="STRING" id="314271.RB2654_12239"/>
<dbReference type="RefSeq" id="WP_008331974.1">
    <property type="nucleotide sequence ID" value="NZ_CH902578.1"/>
</dbReference>
<evidence type="ECO:0000259" key="18">
    <source>
        <dbReference type="Pfam" id="PF02706"/>
    </source>
</evidence>
<keyword evidence="8 17" id="KW-0812">Transmembrane</keyword>
<evidence type="ECO:0000256" key="15">
    <source>
        <dbReference type="ARBA" id="ARBA00051245"/>
    </source>
</evidence>
<dbReference type="Pfam" id="PF02706">
    <property type="entry name" value="Wzz"/>
    <property type="match status" value="1"/>
</dbReference>
<evidence type="ECO:0000256" key="12">
    <source>
        <dbReference type="ARBA" id="ARBA00022989"/>
    </source>
</evidence>
<dbReference type="PANTHER" id="PTHR32309">
    <property type="entry name" value="TYROSINE-PROTEIN KINASE"/>
    <property type="match status" value="1"/>
</dbReference>
<feature type="transmembrane region" description="Helical" evidence="17">
    <location>
        <begin position="423"/>
        <end position="443"/>
    </location>
</feature>
<evidence type="ECO:0000259" key="20">
    <source>
        <dbReference type="Pfam" id="PF13807"/>
    </source>
</evidence>
<comment type="subcellular location">
    <subcellularLocation>
        <location evidence="1">Cell inner membrane</location>
        <topology evidence="1">Multi-pass membrane protein</topology>
    </subcellularLocation>
</comment>
<keyword evidence="11" id="KW-0067">ATP-binding</keyword>
<dbReference type="Gene3D" id="3.40.50.300">
    <property type="entry name" value="P-loop containing nucleotide triphosphate hydrolases"/>
    <property type="match status" value="1"/>
</dbReference>
<evidence type="ECO:0000256" key="6">
    <source>
        <dbReference type="ARBA" id="ARBA00022519"/>
    </source>
</evidence>
<keyword evidence="13 17" id="KW-0472">Membrane</keyword>
<feature type="domain" description="Tyrosine-protein kinase G-rich" evidence="20">
    <location>
        <begin position="367"/>
        <end position="440"/>
    </location>
</feature>
<reference evidence="21 22" key="1">
    <citation type="journal article" date="2010" name="J. Bacteriol.">
        <title>Genome sequences of Pelagibaca bermudensis HTCC2601T and Maritimibacter alkaliphilus HTCC2654T, the type strains of two marine Roseobacter genera.</title>
        <authorList>
            <person name="Thrash J.C."/>
            <person name="Cho J.C."/>
            <person name="Ferriera S."/>
            <person name="Johnson J."/>
            <person name="Vergin K.L."/>
            <person name="Giovannoni S.J."/>
        </authorList>
    </citation>
    <scope>NUCLEOTIDE SEQUENCE [LARGE SCALE GENOMIC DNA]</scope>
    <source>
        <strain evidence="21 22">HTCC2654</strain>
    </source>
</reference>
<keyword evidence="12 17" id="KW-1133">Transmembrane helix</keyword>
<dbReference type="Pfam" id="PF13614">
    <property type="entry name" value="AAA_31"/>
    <property type="match status" value="1"/>
</dbReference>
<comment type="similarity">
    <text evidence="3">Belongs to the etk/wzc family.</text>
</comment>
<evidence type="ECO:0000256" key="10">
    <source>
        <dbReference type="ARBA" id="ARBA00022777"/>
    </source>
</evidence>
<evidence type="ECO:0000256" key="5">
    <source>
        <dbReference type="ARBA" id="ARBA00022475"/>
    </source>
</evidence>
<evidence type="ECO:0000256" key="2">
    <source>
        <dbReference type="ARBA" id="ARBA00007316"/>
    </source>
</evidence>
<name>A3VCH3_9RHOB</name>
<feature type="domain" description="AAA" evidence="19">
    <location>
        <begin position="511"/>
        <end position="649"/>
    </location>
</feature>
<dbReference type="InterPro" id="IPR032807">
    <property type="entry name" value="GNVR"/>
</dbReference>
<feature type="coiled-coil region" evidence="16">
    <location>
        <begin position="336"/>
        <end position="370"/>
    </location>
</feature>
<gene>
    <name evidence="21" type="ORF">RB2654_12239</name>
</gene>
<evidence type="ECO:0000256" key="17">
    <source>
        <dbReference type="SAM" id="Phobius"/>
    </source>
</evidence>
<evidence type="ECO:0000256" key="13">
    <source>
        <dbReference type="ARBA" id="ARBA00023136"/>
    </source>
</evidence>
<evidence type="ECO:0000256" key="14">
    <source>
        <dbReference type="ARBA" id="ARBA00023137"/>
    </source>
</evidence>
<evidence type="ECO:0000313" key="21">
    <source>
        <dbReference type="EMBL" id="EAQ13839.1"/>
    </source>
</evidence>
<accession>A3VCH3</accession>
<evidence type="ECO:0000256" key="7">
    <source>
        <dbReference type="ARBA" id="ARBA00022679"/>
    </source>
</evidence>
<dbReference type="OrthoDB" id="230260at2"/>
<dbReference type="InterPro" id="IPR003856">
    <property type="entry name" value="LPS_length_determ_N"/>
</dbReference>
<keyword evidence="6" id="KW-0997">Cell inner membrane</keyword>
<dbReference type="Pfam" id="PF13807">
    <property type="entry name" value="GNVR"/>
    <property type="match status" value="1"/>
</dbReference>
<dbReference type="AlphaFoldDB" id="A3VCH3"/>
<dbReference type="InterPro" id="IPR005702">
    <property type="entry name" value="Wzc-like_C"/>
</dbReference>
<dbReference type="InterPro" id="IPR027417">
    <property type="entry name" value="P-loop_NTPase"/>
</dbReference>
<feature type="domain" description="Polysaccharide chain length determinant N-terminal" evidence="18">
    <location>
        <begin position="14"/>
        <end position="107"/>
    </location>
</feature>
<dbReference type="EMBL" id="AAMT01000003">
    <property type="protein sequence ID" value="EAQ13839.1"/>
    <property type="molecule type" value="Genomic_DNA"/>
</dbReference>
<evidence type="ECO:0000313" key="22">
    <source>
        <dbReference type="Proteomes" id="UP000002931"/>
    </source>
</evidence>
<keyword evidence="7" id="KW-0808">Transferase</keyword>
<dbReference type="CDD" id="cd05387">
    <property type="entry name" value="BY-kinase"/>
    <property type="match status" value="1"/>
</dbReference>
<keyword evidence="22" id="KW-1185">Reference proteome</keyword>
<keyword evidence="10" id="KW-0418">Kinase</keyword>
<keyword evidence="14" id="KW-0829">Tyrosine-protein kinase</keyword>
<sequence>MTDTSPSQPGIQEDELDLMRLLGLVWRGRWIILACVAVAIVLSMLYVRNIAVPKYASTARLVIEAEDRNVVDIEAVVSGISTSDTSINTELSIITSRGMIEKLIRDLELYKDPEFNGALYEPNPYSIAGIRKRILALFGQEDAAGPEQSIEQAVLSTIPRTTRAIRAVSVQKTLLIDITVTTEDPRKSTQMANRLAAIYVQSQVETKFDAVEYAINWLTERVTELEGELRTRQNELDNVRSEAALVGIETLEAMTVRSVELRSRQSNLTNTITEKTELIERARVLIEAGDGDGLVALFDDRILNEIAGTVDDGTLMENERFNARIDTLVDQETSSIQRLTSQRDVFRDSLNRLNEEISQQTTALKRVEELTRDLQAVQTLYETFLSRLKETSLQIGLQQADSRVLSEAPPFGRQVAPQVRRTVSLAIVFAFLVGVGIILVVQFTQRGIRSAGELESLSGQNVMGQIPLSPVKDRKKLLEYLRNKPTSAMSEAVRNLRTSVTLTNPKNPPNVIMITSSVPGEGKTTVAASLALNLASLGKKVLLIDGDIRRNTLSDYFKGVDTENKPGIVSLLDGDVSLQEAVLTLPDTGIDVLMSEKSVQNAADIFASEPFSNFMKTLREHYDHVIIDTPPVLAVPDARVIARFADAVLYIVGWNKTHREQVREGISELRSLGVTISGVVLNQIDGRKMSRYGYGYGGYSRYGSRKYGQGYYDN</sequence>
<evidence type="ECO:0000256" key="16">
    <source>
        <dbReference type="SAM" id="Coils"/>
    </source>
</evidence>
<dbReference type="PANTHER" id="PTHR32309:SF13">
    <property type="entry name" value="FERRIC ENTEROBACTIN TRANSPORT PROTEIN FEPE"/>
    <property type="match status" value="1"/>
</dbReference>
<dbReference type="HOGENOM" id="CLU_009912_2_0_5"/>
<evidence type="ECO:0000256" key="9">
    <source>
        <dbReference type="ARBA" id="ARBA00022741"/>
    </source>
</evidence>
<evidence type="ECO:0000256" key="4">
    <source>
        <dbReference type="ARBA" id="ARBA00011903"/>
    </source>
</evidence>
<feature type="transmembrane region" description="Helical" evidence="17">
    <location>
        <begin position="28"/>
        <end position="47"/>
    </location>
</feature>
<protein>
    <recommendedName>
        <fullName evidence="4">non-specific protein-tyrosine kinase</fullName>
        <ecNumber evidence="4">2.7.10.2</ecNumber>
    </recommendedName>
</protein>
<dbReference type="Proteomes" id="UP000002931">
    <property type="component" value="Unassembled WGS sequence"/>
</dbReference>
<evidence type="ECO:0000259" key="19">
    <source>
        <dbReference type="Pfam" id="PF13614"/>
    </source>
</evidence>
<proteinExistence type="inferred from homology"/>
<dbReference type="GO" id="GO:0005886">
    <property type="term" value="C:plasma membrane"/>
    <property type="evidence" value="ECO:0007669"/>
    <property type="project" value="UniProtKB-SubCell"/>
</dbReference>
<evidence type="ECO:0000256" key="3">
    <source>
        <dbReference type="ARBA" id="ARBA00008883"/>
    </source>
</evidence>
<evidence type="ECO:0000256" key="1">
    <source>
        <dbReference type="ARBA" id="ARBA00004429"/>
    </source>
</evidence>
<comment type="caution">
    <text evidence="21">The sequence shown here is derived from an EMBL/GenBank/DDBJ whole genome shotgun (WGS) entry which is preliminary data.</text>
</comment>
<dbReference type="EC" id="2.7.10.2" evidence="4"/>
<keyword evidence="9" id="KW-0547">Nucleotide-binding</keyword>
<evidence type="ECO:0000256" key="8">
    <source>
        <dbReference type="ARBA" id="ARBA00022692"/>
    </source>
</evidence>
<dbReference type="GO" id="GO:0005524">
    <property type="term" value="F:ATP binding"/>
    <property type="evidence" value="ECO:0007669"/>
    <property type="project" value="UniProtKB-KW"/>
</dbReference>
<comment type="similarity">
    <text evidence="2">Belongs to the CpsD/CapB family.</text>
</comment>
<dbReference type="InterPro" id="IPR025669">
    <property type="entry name" value="AAA_dom"/>
</dbReference>
<dbReference type="eggNOG" id="COG0489">
    <property type="taxonomic scope" value="Bacteria"/>
</dbReference>
<keyword evidence="16" id="KW-0175">Coiled coil</keyword>
<dbReference type="InterPro" id="IPR050445">
    <property type="entry name" value="Bact_polysacc_biosynth/exp"/>
</dbReference>
<evidence type="ECO:0000256" key="11">
    <source>
        <dbReference type="ARBA" id="ARBA00022840"/>
    </source>
</evidence>
<organism evidence="21 22">
    <name type="scientific">Maritimibacter alkaliphilus HTCC2654</name>
    <dbReference type="NCBI Taxonomy" id="314271"/>
    <lineage>
        <taxon>Bacteria</taxon>
        <taxon>Pseudomonadati</taxon>
        <taxon>Pseudomonadota</taxon>
        <taxon>Alphaproteobacteria</taxon>
        <taxon>Rhodobacterales</taxon>
        <taxon>Roseobacteraceae</taxon>
        <taxon>Maritimibacter</taxon>
    </lineage>
</organism>
<keyword evidence="5" id="KW-1003">Cell membrane</keyword>
<dbReference type="GO" id="GO:0004715">
    <property type="term" value="F:non-membrane spanning protein tyrosine kinase activity"/>
    <property type="evidence" value="ECO:0007669"/>
    <property type="project" value="UniProtKB-EC"/>
</dbReference>
<dbReference type="eggNOG" id="COG3206">
    <property type="taxonomic scope" value="Bacteria"/>
</dbReference>
<comment type="catalytic activity">
    <reaction evidence="15">
        <text>L-tyrosyl-[protein] + ATP = O-phospho-L-tyrosyl-[protein] + ADP + H(+)</text>
        <dbReference type="Rhea" id="RHEA:10596"/>
        <dbReference type="Rhea" id="RHEA-COMP:10136"/>
        <dbReference type="Rhea" id="RHEA-COMP:20101"/>
        <dbReference type="ChEBI" id="CHEBI:15378"/>
        <dbReference type="ChEBI" id="CHEBI:30616"/>
        <dbReference type="ChEBI" id="CHEBI:46858"/>
        <dbReference type="ChEBI" id="CHEBI:61978"/>
        <dbReference type="ChEBI" id="CHEBI:456216"/>
        <dbReference type="EC" id="2.7.10.2"/>
    </reaction>
</comment>